<evidence type="ECO:0000313" key="14">
    <source>
        <dbReference type="Proteomes" id="UP000440578"/>
    </source>
</evidence>
<feature type="domain" description="Glycosyltransferase subfamily 4-like N-terminal" evidence="12">
    <location>
        <begin position="12"/>
        <end position="171"/>
    </location>
</feature>
<evidence type="ECO:0000256" key="10">
    <source>
        <dbReference type="RuleBase" id="RU367136"/>
    </source>
</evidence>
<comment type="catalytic activity">
    <reaction evidence="8 10">
        <text>a beta-D-Man-(1-&gt;4)-beta-D-GlcNAc-(1-&gt;4)-alpha-D-GlcNAc-diphospho-di-trans,poly-cis-dolichol + GDP-alpha-D-mannose = an alpha-D-Man-(1-&gt;3)-beta-D-Man-(1-&gt;4)-beta-D-GlcNAc-(1-&gt;4)-alpha-D-GlcNAc-diphospho-di-trans,poly-cis-dolichol + GDP + H(+)</text>
        <dbReference type="Rhea" id="RHEA:29515"/>
        <dbReference type="Rhea" id="RHEA-COMP:19511"/>
        <dbReference type="Rhea" id="RHEA-COMP:19513"/>
        <dbReference type="ChEBI" id="CHEBI:15378"/>
        <dbReference type="ChEBI" id="CHEBI:57527"/>
        <dbReference type="ChEBI" id="CHEBI:58189"/>
        <dbReference type="ChEBI" id="CHEBI:58472"/>
        <dbReference type="ChEBI" id="CHEBI:132510"/>
        <dbReference type="EC" id="2.4.1.132"/>
    </reaction>
    <physiologicalReaction direction="left-to-right" evidence="8 10">
        <dbReference type="Rhea" id="RHEA:29516"/>
    </physiologicalReaction>
</comment>
<comment type="function">
    <text evidence="10">Mannosylates Man(2)GlcNAc(2)-dolichol diphosphate and Man(1)GlcNAc(2)-dolichol diphosphate to form Man(3)GlcNAc(2)-dolichol diphosphate.</text>
</comment>
<dbReference type="PANTHER" id="PTHR45918:SF1">
    <property type="entry name" value="ALPHA-1,3_1,6-MANNOSYLTRANSFERASE ALG2"/>
    <property type="match status" value="1"/>
</dbReference>
<comment type="pathway">
    <text evidence="1 10">Protein modification; protein glycosylation.</text>
</comment>
<evidence type="ECO:0000256" key="6">
    <source>
        <dbReference type="ARBA" id="ARBA00022989"/>
    </source>
</evidence>
<dbReference type="FunFam" id="3.40.50.2000:FF:000210">
    <property type="entry name" value="Alpha-1,3/1,6-mannosyltransferase ALG2"/>
    <property type="match status" value="1"/>
</dbReference>
<dbReference type="OrthoDB" id="10261433at2759"/>
<comment type="subcellular location">
    <subcellularLocation>
        <location evidence="10">Endoplasmic reticulum membrane</location>
        <topology evidence="10">Single-pass membrane protein</topology>
    </subcellularLocation>
</comment>
<accession>A0A6A4XFM1</accession>
<keyword evidence="14" id="KW-1185">Reference proteome</keyword>
<evidence type="ECO:0000313" key="13">
    <source>
        <dbReference type="EMBL" id="KAF0313332.1"/>
    </source>
</evidence>
<dbReference type="UniPathway" id="UPA00378"/>
<comment type="catalytic activity">
    <reaction evidence="9 10">
        <text>an alpha-D-Man-(1-&gt;3)-beta-D-Man-(1-&gt;4)-beta-D-GlcNAc-(1-&gt;4)-alpha-D-GlcNAc-diphospho-di-trans,poly-cis-dolichol + GDP-alpha-D-mannose = an alpha-D-Man-(1-&gt;3)-[alpha-D-Man-(1-&gt;6)]-beta-D-Man-(1-&gt;4)-beta-D-GlcNAc-(1-&gt;4)-alpha-D-GlcNAc-diphospho-di-trans,poly-cis-dolichol + GDP + H(+)</text>
        <dbReference type="Rhea" id="RHEA:29519"/>
        <dbReference type="Rhea" id="RHEA-COMP:19513"/>
        <dbReference type="Rhea" id="RHEA-COMP:19515"/>
        <dbReference type="ChEBI" id="CHEBI:15378"/>
        <dbReference type="ChEBI" id="CHEBI:57527"/>
        <dbReference type="ChEBI" id="CHEBI:58189"/>
        <dbReference type="ChEBI" id="CHEBI:132510"/>
        <dbReference type="ChEBI" id="CHEBI:132511"/>
        <dbReference type="EC" id="2.4.1.257"/>
    </reaction>
    <physiologicalReaction direction="left-to-right" evidence="9 10">
        <dbReference type="Rhea" id="RHEA:29520"/>
    </physiologicalReaction>
</comment>
<gene>
    <name evidence="13" type="primary">ALG2</name>
    <name evidence="13" type="ORF">FJT64_016120</name>
</gene>
<sequence>MRVLFLHPDLGIGGAERLVVDAGLALQRRGHQVSYVTAHHDRQHCFPETRDQLPVTVRGAWLPGSVCGRLRALCVYVRMLYAALCVVLAPGPRPDLVFCDQVSACVPLLRWAGLRVLFYCHFPDQLLTARRSTLKRLYRAPLDWLEERSTGAAHRVLVNSAFTGGVFAETFPSLRAGRQPDVLYPSLDLVAFDAPLETTVEQVLGAPPPPHLLLSLNRFERKKNLALALDALAEMERLDAAAVSRCRLVLAGGYDPQNAENIAHLAELEAHAAELGVSERVTFLRSPSDAAKRALLRAATAVVYTPDREHFGIVPLEAMYCGAPVVAAASGGPLETVVSGQTGLLCEPRAQEFAAALLRLVTEPEAARRMGEAGRRRVLQNFSFQAFGDRLEKIVTEVVAESAGKEGDLGTEKKTE</sequence>
<evidence type="ECO:0000256" key="4">
    <source>
        <dbReference type="ARBA" id="ARBA00022692"/>
    </source>
</evidence>
<dbReference type="AlphaFoldDB" id="A0A6A4XFM1"/>
<dbReference type="CDD" id="cd03805">
    <property type="entry name" value="GT4_ALG2-like"/>
    <property type="match status" value="1"/>
</dbReference>
<protein>
    <recommendedName>
        <fullName evidence="10">Alpha-1,3/1,6-mannosyltransferase ALG2</fullName>
        <ecNumber evidence="10">2.4.1.132</ecNumber>
        <ecNumber evidence="10">2.4.1.257</ecNumber>
    </recommendedName>
    <alternativeName>
        <fullName evidence="10">GDP-Man:Man(1)GlcNAc(2)-PP-Dol alpha-1,3-mannosyltransferase</fullName>
    </alternativeName>
</protein>
<keyword evidence="6" id="KW-1133">Transmembrane helix</keyword>
<dbReference type="GO" id="GO:0102704">
    <property type="term" value="F:GDP-Man:Man(2)GlcNAc(2)-PP-Dol alpha-1,6-mannosyltransferase activity"/>
    <property type="evidence" value="ECO:0007669"/>
    <property type="project" value="UniProtKB-UniRule"/>
</dbReference>
<dbReference type="EC" id="2.4.1.257" evidence="10"/>
<keyword evidence="3 10" id="KW-0808">Transferase</keyword>
<comment type="caution">
    <text evidence="13">The sequence shown here is derived from an EMBL/GenBank/DDBJ whole genome shotgun (WGS) entry which is preliminary data.</text>
</comment>
<dbReference type="Proteomes" id="UP000440578">
    <property type="component" value="Unassembled WGS sequence"/>
</dbReference>
<dbReference type="Pfam" id="PF13439">
    <property type="entry name" value="Glyco_transf_4"/>
    <property type="match status" value="1"/>
</dbReference>
<proteinExistence type="inferred from homology"/>
<evidence type="ECO:0000256" key="3">
    <source>
        <dbReference type="ARBA" id="ARBA00022679"/>
    </source>
</evidence>
<dbReference type="PANTHER" id="PTHR45918">
    <property type="entry name" value="ALPHA-1,3/1,6-MANNOSYLTRANSFERASE ALG2"/>
    <property type="match status" value="1"/>
</dbReference>
<dbReference type="GO" id="GO:0004378">
    <property type="term" value="F:GDP-Man:Man(1)GlcNAc(2)-PP-Dol alpha-1,3-mannosyltransferase activity"/>
    <property type="evidence" value="ECO:0007669"/>
    <property type="project" value="UniProtKB-UniRule"/>
</dbReference>
<dbReference type="SUPFAM" id="SSF53756">
    <property type="entry name" value="UDP-Glycosyltransferase/glycogen phosphorylase"/>
    <property type="match status" value="1"/>
</dbReference>
<evidence type="ECO:0000259" key="12">
    <source>
        <dbReference type="Pfam" id="PF13439"/>
    </source>
</evidence>
<reference evidence="13 14" key="1">
    <citation type="submission" date="2019-07" db="EMBL/GenBank/DDBJ databases">
        <title>Draft genome assembly of a fouling barnacle, Amphibalanus amphitrite (Darwin, 1854): The first reference genome for Thecostraca.</title>
        <authorList>
            <person name="Kim W."/>
        </authorList>
    </citation>
    <scope>NUCLEOTIDE SEQUENCE [LARGE SCALE GENOMIC DNA]</scope>
    <source>
        <strain evidence="13">SNU_AA5</strain>
        <tissue evidence="13">Soma without cirri and trophi</tissue>
    </source>
</reference>
<evidence type="ECO:0000256" key="7">
    <source>
        <dbReference type="ARBA" id="ARBA00023136"/>
    </source>
</evidence>
<keyword evidence="5" id="KW-0256">Endoplasmic reticulum</keyword>
<dbReference type="Gene3D" id="3.40.50.2000">
    <property type="entry name" value="Glycogen Phosphorylase B"/>
    <property type="match status" value="2"/>
</dbReference>
<evidence type="ECO:0000256" key="8">
    <source>
        <dbReference type="ARBA" id="ARBA00045103"/>
    </source>
</evidence>
<dbReference type="InterPro" id="IPR001296">
    <property type="entry name" value="Glyco_trans_1"/>
</dbReference>
<dbReference type="EC" id="2.4.1.132" evidence="10"/>
<comment type="similarity">
    <text evidence="10">Belongs to the glycosyltransferase group 1 family.</text>
</comment>
<dbReference type="GO" id="GO:0005789">
    <property type="term" value="C:endoplasmic reticulum membrane"/>
    <property type="evidence" value="ECO:0007669"/>
    <property type="project" value="UniProtKB-SubCell"/>
</dbReference>
<dbReference type="Pfam" id="PF00534">
    <property type="entry name" value="Glycos_transf_1"/>
    <property type="match status" value="1"/>
</dbReference>
<dbReference type="EMBL" id="VIIS01000098">
    <property type="protein sequence ID" value="KAF0313332.1"/>
    <property type="molecule type" value="Genomic_DNA"/>
</dbReference>
<keyword evidence="2 10" id="KW-0328">Glycosyltransferase</keyword>
<evidence type="ECO:0000259" key="11">
    <source>
        <dbReference type="Pfam" id="PF00534"/>
    </source>
</evidence>
<evidence type="ECO:0000256" key="2">
    <source>
        <dbReference type="ARBA" id="ARBA00022676"/>
    </source>
</evidence>
<dbReference type="InterPro" id="IPR027054">
    <property type="entry name" value="ALG2"/>
</dbReference>
<keyword evidence="4" id="KW-0812">Transmembrane</keyword>
<organism evidence="13 14">
    <name type="scientific">Amphibalanus amphitrite</name>
    <name type="common">Striped barnacle</name>
    <name type="synonym">Balanus amphitrite</name>
    <dbReference type="NCBI Taxonomy" id="1232801"/>
    <lineage>
        <taxon>Eukaryota</taxon>
        <taxon>Metazoa</taxon>
        <taxon>Ecdysozoa</taxon>
        <taxon>Arthropoda</taxon>
        <taxon>Crustacea</taxon>
        <taxon>Multicrustacea</taxon>
        <taxon>Cirripedia</taxon>
        <taxon>Thoracica</taxon>
        <taxon>Thoracicalcarea</taxon>
        <taxon>Balanomorpha</taxon>
        <taxon>Balanoidea</taxon>
        <taxon>Balanidae</taxon>
        <taxon>Amphibalaninae</taxon>
        <taxon>Amphibalanus</taxon>
    </lineage>
</organism>
<evidence type="ECO:0000256" key="1">
    <source>
        <dbReference type="ARBA" id="ARBA00004922"/>
    </source>
</evidence>
<name>A0A6A4XFM1_AMPAM</name>
<evidence type="ECO:0000256" key="9">
    <source>
        <dbReference type="ARBA" id="ARBA00045104"/>
    </source>
</evidence>
<evidence type="ECO:0000256" key="5">
    <source>
        <dbReference type="ARBA" id="ARBA00022824"/>
    </source>
</evidence>
<dbReference type="InterPro" id="IPR028098">
    <property type="entry name" value="Glyco_trans_4-like_N"/>
</dbReference>
<feature type="domain" description="Glycosyl transferase family 1" evidence="11">
    <location>
        <begin position="202"/>
        <end position="377"/>
    </location>
</feature>
<keyword evidence="7" id="KW-0472">Membrane</keyword>